<comment type="caution">
    <text evidence="1">The sequence shown here is derived from an EMBL/GenBank/DDBJ whole genome shotgun (WGS) entry which is preliminary data.</text>
</comment>
<gene>
    <name evidence="1" type="ORF">QQ91_0018190</name>
</gene>
<evidence type="ECO:0000313" key="1">
    <source>
        <dbReference type="EMBL" id="MCM1984755.1"/>
    </source>
</evidence>
<accession>A0ABD4T8V9</accession>
<proteinExistence type="predicted"/>
<dbReference type="AlphaFoldDB" id="A0ABD4T8V9"/>
<evidence type="ECO:0000313" key="2">
    <source>
        <dbReference type="Proteomes" id="UP000031561"/>
    </source>
</evidence>
<dbReference type="Proteomes" id="UP000031561">
    <property type="component" value="Unassembled WGS sequence"/>
</dbReference>
<name>A0ABD4T8V9_9CYAN</name>
<protein>
    <submittedName>
        <fullName evidence="1">Uncharacterized protein</fullName>
    </submittedName>
</protein>
<organism evidence="1 2">
    <name type="scientific">Lyngbya confervoides BDU141951</name>
    <dbReference type="NCBI Taxonomy" id="1574623"/>
    <lineage>
        <taxon>Bacteria</taxon>
        <taxon>Bacillati</taxon>
        <taxon>Cyanobacteriota</taxon>
        <taxon>Cyanophyceae</taxon>
        <taxon>Oscillatoriophycideae</taxon>
        <taxon>Oscillatoriales</taxon>
        <taxon>Microcoleaceae</taxon>
        <taxon>Lyngbya</taxon>
    </lineage>
</organism>
<reference evidence="1 2" key="1">
    <citation type="journal article" date="2015" name="Genome Announc.">
        <title>Draft Genome Sequence of Filamentous Marine Cyanobacterium Lyngbya confervoides Strain BDU141951.</title>
        <authorList>
            <person name="Chandrababunaidu M.M."/>
            <person name="Sen D."/>
            <person name="Tripathy S."/>
        </authorList>
    </citation>
    <scope>NUCLEOTIDE SEQUENCE [LARGE SCALE GENOMIC DNA]</scope>
    <source>
        <strain evidence="1 2">BDU141951</strain>
    </source>
</reference>
<dbReference type="RefSeq" id="WP_166276988.1">
    <property type="nucleotide sequence ID" value="NZ_JTHE03000104.1"/>
</dbReference>
<dbReference type="EMBL" id="JTHE03000104">
    <property type="protein sequence ID" value="MCM1984755.1"/>
    <property type="molecule type" value="Genomic_DNA"/>
</dbReference>
<keyword evidence="2" id="KW-1185">Reference proteome</keyword>
<sequence length="408" mass="44581">MSFTPAVLDALKQLLTLGEVSQAKLADLPTGTTLGLWTPSADQQRAVATPALVRLLRTLPTSAEAIAAILSCEPEIRQAWQRIASARLQELGQQRDAAGLCDAISALGFCATKLLETLPQGNLDATPFAAFERNLFEVPAEQAIATPKLYRVLGATAALVEGRQGKPGTPLPNVDPLNPAQNWLKGRLMQPPRAEMDGNAPQKQWRTTSILSGSWADYTPPDTEERPELAEMYWVLARPWCFLLAQIVFTQEAWAAERISGELALELDPSNGSLAYRPPQISVVITSPEGNEILCGSLGELLLRVLQQLGVELLTPSVEGIDAQLAPVIEVLIQRQVWQFNPGAGGYRPHYTIHPIFSDTCYRALGSKYFNRLASPVTATIRSTSEQWAKERQMTAHPPQAPRFAMTS</sequence>